<dbReference type="AlphaFoldDB" id="A0A6B2NJS2"/>
<reference evidence="1" key="1">
    <citation type="submission" date="2020-02" db="EMBL/GenBank/DDBJ databases">
        <title>Delineation of the pyrene-degrading pathway in Roseobacter clade bacteria by genomic analysis.</title>
        <authorList>
            <person name="Zhou H."/>
            <person name="Wang H."/>
        </authorList>
    </citation>
    <scope>NUCLEOTIDE SEQUENCE</scope>
    <source>
        <strain evidence="1">PrR005</strain>
    </source>
</reference>
<gene>
    <name evidence="1" type="ORF">G0P99_01700</name>
</gene>
<name>A0A6B2NJS2_9RHOB</name>
<proteinExistence type="predicted"/>
<accession>A0A6B2NJS2</accession>
<sequence length="68" mass="7452">MQAQTAPVDTYLDDATYARLRAELVRLISEQPYDSDTAVVTALGELGGVWPLSVREDAEREEKIADAA</sequence>
<comment type="caution">
    <text evidence="1">The sequence shown here is derived from an EMBL/GenBank/DDBJ whole genome shotgun (WGS) entry which is preliminary data.</text>
</comment>
<organism evidence="1">
    <name type="scientific">Ruegeria sp. PrR005</name>
    <dbReference type="NCBI Taxonomy" id="2706882"/>
    <lineage>
        <taxon>Bacteria</taxon>
        <taxon>Pseudomonadati</taxon>
        <taxon>Pseudomonadota</taxon>
        <taxon>Alphaproteobacteria</taxon>
        <taxon>Rhodobacterales</taxon>
        <taxon>Roseobacteraceae</taxon>
        <taxon>Ruegeria</taxon>
    </lineage>
</organism>
<dbReference type="EMBL" id="JAAGOX010000002">
    <property type="protein sequence ID" value="NDW43668.1"/>
    <property type="molecule type" value="Genomic_DNA"/>
</dbReference>
<dbReference type="RefSeq" id="WP_164127087.1">
    <property type="nucleotide sequence ID" value="NZ_JAAGOX010000002.1"/>
</dbReference>
<protein>
    <submittedName>
        <fullName evidence="1">Uncharacterized protein</fullName>
    </submittedName>
</protein>
<evidence type="ECO:0000313" key="1">
    <source>
        <dbReference type="EMBL" id="NDW43668.1"/>
    </source>
</evidence>